<dbReference type="Proteomes" id="UP001178461">
    <property type="component" value="Chromosome 14"/>
</dbReference>
<keyword evidence="2" id="KW-0963">Cytoplasm</keyword>
<comment type="similarity">
    <text evidence="4">Belongs to the BRAT1 family.</text>
</comment>
<comment type="subcellular location">
    <subcellularLocation>
        <location evidence="1">Cytoplasm</location>
    </subcellularLocation>
</comment>
<dbReference type="EMBL" id="OX395139">
    <property type="protein sequence ID" value="CAI5791855.1"/>
    <property type="molecule type" value="Genomic_DNA"/>
</dbReference>
<evidence type="ECO:0000313" key="6">
    <source>
        <dbReference type="Proteomes" id="UP001178461"/>
    </source>
</evidence>
<dbReference type="InterPro" id="IPR038904">
    <property type="entry name" value="BRAT1"/>
</dbReference>
<sequence length="868" mass="96070">MQDPMFRFSFLFKNNMFFLHCKFCLVLTLFHEEKNRTERPRLAMDRKCSQLLPSVCTILADPRHPLSDDTCLEKLLDWFKMLINTGSSLLLLEENPCLKELVLAVLRQEEPNPTILSFVLRLTGIFAASESSFQHLQQGEVVFGAFGEAGPLSSALWEDVSIRSGWVQGVYSMLKHYSAFQFLCNSGSLDVIFALQGDPSLFVASGATRLLARVLIFSVQSEPSRLLSSMDCDWPACTRMIVARVEESLKSHSASRAKHSLQLLTTLFEHNQDAWTELLWLRIAGTVESLLTEEPLQVGHQLVDLFLSMARSPAFSCPECSLWKLVALALKTLSLTQSGPLALGLLKLEACPQAIQVQGLGLLLQPMGCVLRGASPSLEFPGLPPESASVESLLSSRASCVSFLCQTLAHLEEVQYVASLAVEFPHKPLLQSVVTVLQFCVGLAIPVSPLAAKIGNFLVGCFRVQRAALGLLGALSRWATSVSDEVMEQIFDILLVYLKSPDSSPAVLKKAFQATLKWLPSTSEASDSAGDFQRHKQFLRDMLPILQKRMHSPSWEVRDSALEHLTQVMKRLRGQEWFWQELLSSEVLPLAEGLLADPESYVRASAVEALGQFSLLASADSKKPGSENNGSNKEASVGARLQEILSADSEGFPRRAVIRVFIDWLRDGHPEVLADPEQFVSRAIQAVDRDLDWEVKVSGLELAKVFAAKCLGLSDCPYAADSSPASQAARRLKSLEAFCRVKLFEFLFGALYDCDRPVALKACEILLAVKSKICKDSRLEESSLELGSTSQQREEKQREELILPVGESAKRISQDPECLILFLETTDLEGLQRSLDRSSDHLEKSPQSLLQDILSAAGNTEDNEADCY</sequence>
<dbReference type="Pfam" id="PF02985">
    <property type="entry name" value="HEAT"/>
    <property type="match status" value="2"/>
</dbReference>
<protein>
    <submittedName>
        <fullName evidence="5">BRCA1-associated ATM activator BRCA1-associated</fullName>
    </submittedName>
</protein>
<reference evidence="5" key="1">
    <citation type="submission" date="2022-12" db="EMBL/GenBank/DDBJ databases">
        <authorList>
            <person name="Alioto T."/>
            <person name="Alioto T."/>
            <person name="Gomez Garrido J."/>
        </authorList>
    </citation>
    <scope>NUCLEOTIDE SEQUENCE</scope>
</reference>
<dbReference type="GO" id="GO:0005737">
    <property type="term" value="C:cytoplasm"/>
    <property type="evidence" value="ECO:0007669"/>
    <property type="project" value="UniProtKB-SubCell"/>
</dbReference>
<dbReference type="SUPFAM" id="SSF48371">
    <property type="entry name" value="ARM repeat"/>
    <property type="match status" value="1"/>
</dbReference>
<evidence type="ECO:0000256" key="3">
    <source>
        <dbReference type="ARBA" id="ARBA00022737"/>
    </source>
</evidence>
<dbReference type="PANTHER" id="PTHR21331">
    <property type="entry name" value="BRCA1-ASSOCIATED ATM ACTIVATOR 1"/>
    <property type="match status" value="1"/>
</dbReference>
<evidence type="ECO:0000313" key="5">
    <source>
        <dbReference type="EMBL" id="CAI5791855.1"/>
    </source>
</evidence>
<evidence type="ECO:0000256" key="4">
    <source>
        <dbReference type="ARBA" id="ARBA00061308"/>
    </source>
</evidence>
<dbReference type="GO" id="GO:0008283">
    <property type="term" value="P:cell population proliferation"/>
    <property type="evidence" value="ECO:0007669"/>
    <property type="project" value="InterPro"/>
</dbReference>
<dbReference type="Gene3D" id="1.25.10.10">
    <property type="entry name" value="Leucine-rich Repeat Variant"/>
    <property type="match status" value="1"/>
</dbReference>
<evidence type="ECO:0000256" key="2">
    <source>
        <dbReference type="ARBA" id="ARBA00022490"/>
    </source>
</evidence>
<dbReference type="InterPro" id="IPR000357">
    <property type="entry name" value="HEAT"/>
</dbReference>
<name>A0AA35L8P1_9SAUR</name>
<evidence type="ECO:0000256" key="1">
    <source>
        <dbReference type="ARBA" id="ARBA00004496"/>
    </source>
</evidence>
<dbReference type="AlphaFoldDB" id="A0AA35L8P1"/>
<keyword evidence="3" id="KW-0677">Repeat</keyword>
<dbReference type="InterPro" id="IPR011989">
    <property type="entry name" value="ARM-like"/>
</dbReference>
<dbReference type="PANTHER" id="PTHR21331:SF2">
    <property type="entry name" value="BRCA1-ASSOCIATED ATM ACTIVATOR 1"/>
    <property type="match status" value="1"/>
</dbReference>
<dbReference type="InterPro" id="IPR016024">
    <property type="entry name" value="ARM-type_fold"/>
</dbReference>
<proteinExistence type="inferred from homology"/>
<dbReference type="GO" id="GO:0006974">
    <property type="term" value="P:DNA damage response"/>
    <property type="evidence" value="ECO:0007669"/>
    <property type="project" value="InterPro"/>
</dbReference>
<dbReference type="GO" id="GO:0005634">
    <property type="term" value="C:nucleus"/>
    <property type="evidence" value="ECO:0007669"/>
    <property type="project" value="TreeGrafter"/>
</dbReference>
<gene>
    <name evidence="5" type="ORF">PODLI_1B015553</name>
</gene>
<accession>A0AA35L8P1</accession>
<organism evidence="5 6">
    <name type="scientific">Podarcis lilfordi</name>
    <name type="common">Lilford's wall lizard</name>
    <dbReference type="NCBI Taxonomy" id="74358"/>
    <lineage>
        <taxon>Eukaryota</taxon>
        <taxon>Metazoa</taxon>
        <taxon>Chordata</taxon>
        <taxon>Craniata</taxon>
        <taxon>Vertebrata</taxon>
        <taxon>Euteleostomi</taxon>
        <taxon>Lepidosauria</taxon>
        <taxon>Squamata</taxon>
        <taxon>Bifurcata</taxon>
        <taxon>Unidentata</taxon>
        <taxon>Episquamata</taxon>
        <taxon>Laterata</taxon>
        <taxon>Lacertibaenia</taxon>
        <taxon>Lacertidae</taxon>
        <taxon>Podarcis</taxon>
    </lineage>
</organism>
<keyword evidence="6" id="KW-1185">Reference proteome</keyword>